<evidence type="ECO:0000313" key="2">
    <source>
        <dbReference type="EMBL" id="KAG8051065.1"/>
    </source>
</evidence>
<dbReference type="Proteomes" id="UP000729402">
    <property type="component" value="Unassembled WGS sequence"/>
</dbReference>
<comment type="caution">
    <text evidence="2">The sequence shown here is derived from an EMBL/GenBank/DDBJ whole genome shotgun (WGS) entry which is preliminary data.</text>
</comment>
<dbReference type="EMBL" id="JAAALK010000289">
    <property type="protein sequence ID" value="KAG8051065.1"/>
    <property type="molecule type" value="Genomic_DNA"/>
</dbReference>
<accession>A0A8J5R4F4</accession>
<dbReference type="InterPro" id="IPR023115">
    <property type="entry name" value="TIF_IF2_dom3"/>
</dbReference>
<feature type="domain" description="Translation initiation factor IF- 2" evidence="1">
    <location>
        <begin position="43"/>
        <end position="103"/>
    </location>
</feature>
<protein>
    <recommendedName>
        <fullName evidence="1">Translation initiation factor IF- 2 domain-containing protein</fullName>
    </recommendedName>
</protein>
<evidence type="ECO:0000259" key="1">
    <source>
        <dbReference type="Pfam" id="PF11987"/>
    </source>
</evidence>
<gene>
    <name evidence="2" type="ORF">GUJ93_ZPchr0009g1416</name>
</gene>
<reference evidence="2" key="2">
    <citation type="submission" date="2021-02" db="EMBL/GenBank/DDBJ databases">
        <authorList>
            <person name="Kimball J.A."/>
            <person name="Haas M.W."/>
            <person name="Macchietto M."/>
            <person name="Kono T."/>
            <person name="Duquette J."/>
            <person name="Shao M."/>
        </authorList>
    </citation>
    <scope>NUCLEOTIDE SEQUENCE</scope>
    <source>
        <tissue evidence="2">Fresh leaf tissue</tissue>
    </source>
</reference>
<name>A0A8J5R4F4_ZIZPA</name>
<evidence type="ECO:0000313" key="3">
    <source>
        <dbReference type="Proteomes" id="UP000729402"/>
    </source>
</evidence>
<proteinExistence type="predicted"/>
<dbReference type="AlphaFoldDB" id="A0A8J5R4F4"/>
<sequence length="104" mass="11479">MFPFPLLATHHRLPGGHSSMPDTTMPIVAGGGRRRPRFLCVLFSSLGTVDTHDLNVILRVDFQGSIEAISQDIQVLPRENVCMRFLLHVPRDVSVSDIDLAVSS</sequence>
<reference evidence="2" key="1">
    <citation type="journal article" date="2021" name="bioRxiv">
        <title>Whole Genome Assembly and Annotation of Northern Wild Rice, Zizania palustris L., Supports a Whole Genome Duplication in the Zizania Genus.</title>
        <authorList>
            <person name="Haas M."/>
            <person name="Kono T."/>
            <person name="Macchietto M."/>
            <person name="Millas R."/>
            <person name="McGilp L."/>
            <person name="Shao M."/>
            <person name="Duquette J."/>
            <person name="Hirsch C.N."/>
            <person name="Kimball J."/>
        </authorList>
    </citation>
    <scope>NUCLEOTIDE SEQUENCE</scope>
    <source>
        <tissue evidence="2">Fresh leaf tissue</tissue>
    </source>
</reference>
<keyword evidence="3" id="KW-1185">Reference proteome</keyword>
<organism evidence="2 3">
    <name type="scientific">Zizania palustris</name>
    <name type="common">Northern wild rice</name>
    <dbReference type="NCBI Taxonomy" id="103762"/>
    <lineage>
        <taxon>Eukaryota</taxon>
        <taxon>Viridiplantae</taxon>
        <taxon>Streptophyta</taxon>
        <taxon>Embryophyta</taxon>
        <taxon>Tracheophyta</taxon>
        <taxon>Spermatophyta</taxon>
        <taxon>Magnoliopsida</taxon>
        <taxon>Liliopsida</taxon>
        <taxon>Poales</taxon>
        <taxon>Poaceae</taxon>
        <taxon>BOP clade</taxon>
        <taxon>Oryzoideae</taxon>
        <taxon>Oryzeae</taxon>
        <taxon>Zizaniinae</taxon>
        <taxon>Zizania</taxon>
    </lineage>
</organism>
<dbReference type="Pfam" id="PF11987">
    <property type="entry name" value="IF-2"/>
    <property type="match status" value="1"/>
</dbReference>